<accession>A0A1Q9DND0</accession>
<reference evidence="1 2" key="1">
    <citation type="submission" date="2016-02" db="EMBL/GenBank/DDBJ databases">
        <title>Genome analysis of coral dinoflagellate symbionts highlights evolutionary adaptations to a symbiotic lifestyle.</title>
        <authorList>
            <person name="Aranda M."/>
            <person name="Li Y."/>
            <person name="Liew Y.J."/>
            <person name="Baumgarten S."/>
            <person name="Simakov O."/>
            <person name="Wilson M."/>
            <person name="Piel J."/>
            <person name="Ashoor H."/>
            <person name="Bougouffa S."/>
            <person name="Bajic V.B."/>
            <person name="Ryu T."/>
            <person name="Ravasi T."/>
            <person name="Bayer T."/>
            <person name="Micklem G."/>
            <person name="Kim H."/>
            <person name="Bhak J."/>
            <person name="Lajeunesse T.C."/>
            <person name="Voolstra C.R."/>
        </authorList>
    </citation>
    <scope>NUCLEOTIDE SEQUENCE [LARGE SCALE GENOMIC DNA]</scope>
    <source>
        <strain evidence="1 2">CCMP2467</strain>
    </source>
</reference>
<keyword evidence="2" id="KW-1185">Reference proteome</keyword>
<comment type="caution">
    <text evidence="1">The sequence shown here is derived from an EMBL/GenBank/DDBJ whole genome shotgun (WGS) entry which is preliminary data.</text>
</comment>
<dbReference type="EMBL" id="LSRX01000459">
    <property type="protein sequence ID" value="OLP96659.1"/>
    <property type="molecule type" value="Genomic_DNA"/>
</dbReference>
<evidence type="ECO:0000313" key="1">
    <source>
        <dbReference type="EMBL" id="OLP96659.1"/>
    </source>
</evidence>
<gene>
    <name evidence="1" type="ORF">AK812_SmicGene21083</name>
</gene>
<sequence length="91" mass="9935">MAAEKVQNNATVLDNVLLDTILDASELEASPSQGSEPPESLALARSPSGLRFLRKRFPGDVQAIPAKFQQSSRQGSDSWLLKGCWKTLMFS</sequence>
<organism evidence="1 2">
    <name type="scientific">Symbiodinium microadriaticum</name>
    <name type="common">Dinoflagellate</name>
    <name type="synonym">Zooxanthella microadriatica</name>
    <dbReference type="NCBI Taxonomy" id="2951"/>
    <lineage>
        <taxon>Eukaryota</taxon>
        <taxon>Sar</taxon>
        <taxon>Alveolata</taxon>
        <taxon>Dinophyceae</taxon>
        <taxon>Suessiales</taxon>
        <taxon>Symbiodiniaceae</taxon>
        <taxon>Symbiodinium</taxon>
    </lineage>
</organism>
<name>A0A1Q9DND0_SYMMI</name>
<protein>
    <submittedName>
        <fullName evidence="1">Uncharacterized protein</fullName>
    </submittedName>
</protein>
<dbReference type="AlphaFoldDB" id="A0A1Q9DND0"/>
<evidence type="ECO:0000313" key="2">
    <source>
        <dbReference type="Proteomes" id="UP000186817"/>
    </source>
</evidence>
<proteinExistence type="predicted"/>
<dbReference type="Proteomes" id="UP000186817">
    <property type="component" value="Unassembled WGS sequence"/>
</dbReference>